<keyword evidence="2" id="KW-1185">Reference proteome</keyword>
<proteinExistence type="predicted"/>
<dbReference type="Proteomes" id="UP000027442">
    <property type="component" value="Unassembled WGS sequence"/>
</dbReference>
<evidence type="ECO:0000313" key="2">
    <source>
        <dbReference type="Proteomes" id="UP000027442"/>
    </source>
</evidence>
<dbReference type="HOGENOM" id="CLU_3171615_0_0_10"/>
<accession>A0A069QJ15</accession>
<evidence type="ECO:0000313" key="1">
    <source>
        <dbReference type="EMBL" id="KDR52843.1"/>
    </source>
</evidence>
<sequence length="47" mass="5378">MDTFCFFGHHFRAPRIVKGMALSTLFPAPYTVFFSSHQYPSKLIIAV</sequence>
<organism evidence="1 2">
    <name type="scientific">Hoylesella loescheii DSM 19665 = JCM 12249 = ATCC 15930</name>
    <dbReference type="NCBI Taxonomy" id="1122985"/>
    <lineage>
        <taxon>Bacteria</taxon>
        <taxon>Pseudomonadati</taxon>
        <taxon>Bacteroidota</taxon>
        <taxon>Bacteroidia</taxon>
        <taxon>Bacteroidales</taxon>
        <taxon>Prevotellaceae</taxon>
        <taxon>Hoylesella</taxon>
    </lineage>
</organism>
<dbReference type="AlphaFoldDB" id="A0A069QJ15"/>
<dbReference type="PATRIC" id="fig|1122985.7.peg.1117"/>
<dbReference type="EMBL" id="JNGW01000043">
    <property type="protein sequence ID" value="KDR52843.1"/>
    <property type="molecule type" value="Genomic_DNA"/>
</dbReference>
<comment type="caution">
    <text evidence="1">The sequence shown here is derived from an EMBL/GenBank/DDBJ whole genome shotgun (WGS) entry which is preliminary data.</text>
</comment>
<reference evidence="1 2" key="1">
    <citation type="submission" date="2013-08" db="EMBL/GenBank/DDBJ databases">
        <authorList>
            <person name="Weinstock G."/>
            <person name="Sodergren E."/>
            <person name="Wylie T."/>
            <person name="Fulton L."/>
            <person name="Fulton R."/>
            <person name="Fronick C."/>
            <person name="O'Laughlin M."/>
            <person name="Godfrey J."/>
            <person name="Miner T."/>
            <person name="Herter B."/>
            <person name="Appelbaum E."/>
            <person name="Cordes M."/>
            <person name="Lek S."/>
            <person name="Wollam A."/>
            <person name="Pepin K.H."/>
            <person name="Palsikar V.B."/>
            <person name="Mitreva M."/>
            <person name="Wilson R.K."/>
        </authorList>
    </citation>
    <scope>NUCLEOTIDE SEQUENCE [LARGE SCALE GENOMIC DNA]</scope>
    <source>
        <strain evidence="1 2">ATCC 15930</strain>
    </source>
</reference>
<protein>
    <submittedName>
        <fullName evidence="1">Uncharacterized protein</fullName>
    </submittedName>
</protein>
<gene>
    <name evidence="1" type="ORF">HMPREF1991_01076</name>
</gene>
<name>A0A069QJ15_HOYLO</name>